<accession>A0ABN1Q8I6</accession>
<dbReference type="SUPFAM" id="SSF159275">
    <property type="entry name" value="PA1994-like"/>
    <property type="match status" value="1"/>
</dbReference>
<proteinExistence type="predicted"/>
<sequence>MAVVLRMWRGDGSWHAEAVQLDLGEDRLSATGTQFGADPLPYRVDYELETGANWVTRRLHVDAVGDGWSRSLELLSDEAGQWTCTSSVDGDVDLPVPGGNLAAVSGALDCDLAFSPLTNLMPVLRHDLHRQAGTVDFLMAWVSLPDLAVHASPQRYEALGSDEKSALVRYIGLDNDFVADLQLDTRGLVVHYPGIATRVS</sequence>
<organism evidence="1 2">
    <name type="scientific">Kribbella koreensis</name>
    <dbReference type="NCBI Taxonomy" id="57909"/>
    <lineage>
        <taxon>Bacteria</taxon>
        <taxon>Bacillati</taxon>
        <taxon>Actinomycetota</taxon>
        <taxon>Actinomycetes</taxon>
        <taxon>Propionibacteriales</taxon>
        <taxon>Kribbellaceae</taxon>
        <taxon>Kribbella</taxon>
    </lineage>
</organism>
<gene>
    <name evidence="1" type="ORF">GCM10009554_28630</name>
</gene>
<dbReference type="Pfam" id="PF06475">
    <property type="entry name" value="Glycolipid_bind"/>
    <property type="match status" value="1"/>
</dbReference>
<keyword evidence="2" id="KW-1185">Reference proteome</keyword>
<protein>
    <submittedName>
        <fullName evidence="1">Glycolipid-binding domain-containing protein</fullName>
    </submittedName>
</protein>
<dbReference type="Proteomes" id="UP001500542">
    <property type="component" value="Unassembled WGS sequence"/>
</dbReference>
<reference evidence="1 2" key="1">
    <citation type="journal article" date="2019" name="Int. J. Syst. Evol. Microbiol.">
        <title>The Global Catalogue of Microorganisms (GCM) 10K type strain sequencing project: providing services to taxonomists for standard genome sequencing and annotation.</title>
        <authorList>
            <consortium name="The Broad Institute Genomics Platform"/>
            <consortium name="The Broad Institute Genome Sequencing Center for Infectious Disease"/>
            <person name="Wu L."/>
            <person name="Ma J."/>
        </authorList>
    </citation>
    <scope>NUCLEOTIDE SEQUENCE [LARGE SCALE GENOMIC DNA]</scope>
    <source>
        <strain evidence="1 2">JCM 10977</strain>
    </source>
</reference>
<dbReference type="RefSeq" id="WP_343968916.1">
    <property type="nucleotide sequence ID" value="NZ_BAAAHK010000007.1"/>
</dbReference>
<dbReference type="InterPro" id="IPR009467">
    <property type="entry name" value="Glycolipid-bd_prot_put"/>
</dbReference>
<comment type="caution">
    <text evidence="1">The sequence shown here is derived from an EMBL/GenBank/DDBJ whole genome shotgun (WGS) entry which is preliminary data.</text>
</comment>
<name>A0ABN1Q8I6_9ACTN</name>
<evidence type="ECO:0000313" key="2">
    <source>
        <dbReference type="Proteomes" id="UP001500542"/>
    </source>
</evidence>
<dbReference type="EMBL" id="BAAAHK010000007">
    <property type="protein sequence ID" value="GAA0939139.1"/>
    <property type="molecule type" value="Genomic_DNA"/>
</dbReference>
<evidence type="ECO:0000313" key="1">
    <source>
        <dbReference type="EMBL" id="GAA0939139.1"/>
    </source>
</evidence>